<dbReference type="RefSeq" id="WP_379803548.1">
    <property type="nucleotide sequence ID" value="NZ_JBHUOL010000004.1"/>
</dbReference>
<keyword evidence="3" id="KW-1185">Reference proteome</keyword>
<evidence type="ECO:0000256" key="1">
    <source>
        <dbReference type="SAM" id="Phobius"/>
    </source>
</evidence>
<keyword evidence="1" id="KW-0812">Transmembrane</keyword>
<dbReference type="Pfam" id="PF19578">
    <property type="entry name" value="DUF6090"/>
    <property type="match status" value="1"/>
</dbReference>
<keyword evidence="1" id="KW-1133">Transmembrane helix</keyword>
<comment type="caution">
    <text evidence="2">The sequence shown here is derived from an EMBL/GenBank/DDBJ whole genome shotgun (WGS) entry which is preliminary data.</text>
</comment>
<evidence type="ECO:0000313" key="2">
    <source>
        <dbReference type="EMBL" id="MFD2907418.1"/>
    </source>
</evidence>
<gene>
    <name evidence="2" type="ORF">ACFSX9_01590</name>
</gene>
<sequence length="261" mass="31132">MKKSKKKHVYKYLIEIVIIVIGVLIAFYLTNWGKEIEKEKTEKEIISQIYFELSDNLVDLKNDIEIHRNALKSQLKIQDYLDNEEISSDSLMMDFYWASKDEYIFPNTSAFDNLKNTGISIIKNDSLRNLITLVYNNYFPRITKENSMHPDISNYVNPYYKKNFKINRNQDIKYDLYLGDSLKITYPRNFGGGIKQIIGYIPTNQEELHKDEEFRFLISEILWFRLYKINYYQISITNVQNIMKLIENEYPKTIGNTIYKI</sequence>
<organism evidence="2 3">
    <name type="scientific">Flavobacterium ardleyense</name>
    <dbReference type="NCBI Taxonomy" id="2038737"/>
    <lineage>
        <taxon>Bacteria</taxon>
        <taxon>Pseudomonadati</taxon>
        <taxon>Bacteroidota</taxon>
        <taxon>Flavobacteriia</taxon>
        <taxon>Flavobacteriales</taxon>
        <taxon>Flavobacteriaceae</taxon>
        <taxon>Flavobacterium</taxon>
    </lineage>
</organism>
<feature type="transmembrane region" description="Helical" evidence="1">
    <location>
        <begin position="12"/>
        <end position="30"/>
    </location>
</feature>
<accession>A0ABW5Z4R1</accession>
<dbReference type="EMBL" id="JBHUOL010000004">
    <property type="protein sequence ID" value="MFD2907418.1"/>
    <property type="molecule type" value="Genomic_DNA"/>
</dbReference>
<protein>
    <submittedName>
        <fullName evidence="2">DUF6090 family protein</fullName>
    </submittedName>
</protein>
<dbReference type="InterPro" id="IPR045749">
    <property type="entry name" value="DUF6090"/>
</dbReference>
<evidence type="ECO:0000313" key="3">
    <source>
        <dbReference type="Proteomes" id="UP001597549"/>
    </source>
</evidence>
<name>A0ABW5Z4R1_9FLAO</name>
<proteinExistence type="predicted"/>
<dbReference type="Proteomes" id="UP001597549">
    <property type="component" value="Unassembled WGS sequence"/>
</dbReference>
<keyword evidence="1" id="KW-0472">Membrane</keyword>
<reference evidence="3" key="1">
    <citation type="journal article" date="2019" name="Int. J. Syst. Evol. Microbiol.">
        <title>The Global Catalogue of Microorganisms (GCM) 10K type strain sequencing project: providing services to taxonomists for standard genome sequencing and annotation.</title>
        <authorList>
            <consortium name="The Broad Institute Genomics Platform"/>
            <consortium name="The Broad Institute Genome Sequencing Center for Infectious Disease"/>
            <person name="Wu L."/>
            <person name="Ma J."/>
        </authorList>
    </citation>
    <scope>NUCLEOTIDE SEQUENCE [LARGE SCALE GENOMIC DNA]</scope>
    <source>
        <strain evidence="3">KCTC 52644</strain>
    </source>
</reference>